<dbReference type="InterPro" id="IPR036920">
    <property type="entry name" value="Ribosomal_uL16_sf"/>
</dbReference>
<keyword evidence="5" id="KW-1185">Reference proteome</keyword>
<comment type="similarity">
    <text evidence="1">Belongs to the universal ribosomal protein uL16 family.</text>
</comment>
<organism evidence="4 5">
    <name type="scientific">Oopsacas minuta</name>
    <dbReference type="NCBI Taxonomy" id="111878"/>
    <lineage>
        <taxon>Eukaryota</taxon>
        <taxon>Metazoa</taxon>
        <taxon>Porifera</taxon>
        <taxon>Hexactinellida</taxon>
        <taxon>Hexasterophora</taxon>
        <taxon>Lyssacinosida</taxon>
        <taxon>Leucopsacidae</taxon>
        <taxon>Oopsacas</taxon>
    </lineage>
</organism>
<dbReference type="EMBL" id="JAKMXF010000110">
    <property type="protein sequence ID" value="KAI6657940.1"/>
    <property type="molecule type" value="Genomic_DNA"/>
</dbReference>
<dbReference type="InterPro" id="IPR016180">
    <property type="entry name" value="Ribosomal_uL16_dom"/>
</dbReference>
<dbReference type="Proteomes" id="UP001165289">
    <property type="component" value="Unassembled WGS sequence"/>
</dbReference>
<dbReference type="PROSITE" id="PS00701">
    <property type="entry name" value="RIBOSOMAL_L16_2"/>
    <property type="match status" value="1"/>
</dbReference>
<dbReference type="Pfam" id="PF00252">
    <property type="entry name" value="Ribosomal_L16"/>
    <property type="match status" value="1"/>
</dbReference>
<dbReference type="SUPFAM" id="SSF54686">
    <property type="entry name" value="Ribosomal protein L16p/L10e"/>
    <property type="match status" value="1"/>
</dbReference>
<accession>A0AAV7KB51</accession>
<keyword evidence="3" id="KW-0687">Ribonucleoprotein</keyword>
<comment type="caution">
    <text evidence="4">The sequence shown here is derived from an EMBL/GenBank/DDBJ whole genome shotgun (WGS) entry which is preliminary data.</text>
</comment>
<evidence type="ECO:0000256" key="1">
    <source>
        <dbReference type="ARBA" id="ARBA00008931"/>
    </source>
</evidence>
<dbReference type="GO" id="GO:0005840">
    <property type="term" value="C:ribosome"/>
    <property type="evidence" value="ECO:0007669"/>
    <property type="project" value="UniProtKB-KW"/>
</dbReference>
<proteinExistence type="inferred from homology"/>
<evidence type="ECO:0000313" key="5">
    <source>
        <dbReference type="Proteomes" id="UP001165289"/>
    </source>
</evidence>
<dbReference type="CDD" id="cd01433">
    <property type="entry name" value="Ribosomal_L16_L10e"/>
    <property type="match status" value="1"/>
</dbReference>
<protein>
    <submittedName>
        <fullName evidence="4">Uncharacterized protein</fullName>
    </submittedName>
</protein>
<dbReference type="AlphaFoldDB" id="A0AAV7KB51"/>
<gene>
    <name evidence="4" type="ORF">LOD99_15657</name>
</gene>
<dbReference type="Gene3D" id="3.90.1170.10">
    <property type="entry name" value="Ribosomal protein L10e/L16"/>
    <property type="match status" value="1"/>
</dbReference>
<name>A0AAV7KB51_9METZ</name>
<evidence type="ECO:0000256" key="2">
    <source>
        <dbReference type="ARBA" id="ARBA00022980"/>
    </source>
</evidence>
<dbReference type="GO" id="GO:0003735">
    <property type="term" value="F:structural constituent of ribosome"/>
    <property type="evidence" value="ECO:0007669"/>
    <property type="project" value="InterPro"/>
</dbReference>
<reference evidence="4 5" key="1">
    <citation type="journal article" date="2023" name="BMC Biol.">
        <title>The compact genome of the sponge Oopsacas minuta (Hexactinellida) is lacking key metazoan core genes.</title>
        <authorList>
            <person name="Santini S."/>
            <person name="Schenkelaars Q."/>
            <person name="Jourda C."/>
            <person name="Duchesne M."/>
            <person name="Belahbib H."/>
            <person name="Rocher C."/>
            <person name="Selva M."/>
            <person name="Riesgo A."/>
            <person name="Vervoort M."/>
            <person name="Leys S.P."/>
            <person name="Kodjabachian L."/>
            <person name="Le Bivic A."/>
            <person name="Borchiellini C."/>
            <person name="Claverie J.M."/>
            <person name="Renard E."/>
        </authorList>
    </citation>
    <scope>NUCLEOTIDE SEQUENCE [LARGE SCALE GENOMIC DNA]</scope>
    <source>
        <strain evidence="4">SPO-2</strain>
    </source>
</reference>
<dbReference type="GO" id="GO:0006412">
    <property type="term" value="P:translation"/>
    <property type="evidence" value="ECO:0007669"/>
    <property type="project" value="InterPro"/>
</dbReference>
<evidence type="ECO:0000313" key="4">
    <source>
        <dbReference type="EMBL" id="KAI6657940.1"/>
    </source>
</evidence>
<evidence type="ECO:0000256" key="3">
    <source>
        <dbReference type="ARBA" id="ARBA00023274"/>
    </source>
</evidence>
<sequence>MVKLRGLPLPTSFIPRTIFGNWALVPEKPILFKQKHVKVIRLLLTMFKKKHKILIPYENRLFIGITKKPKGVRMGGGKGKVVDRAALVRAGRVIVETESDLPPLPFKKMQSKLDFPTRICRILPGQVPTPNSEFCFKGGKGGGPNPVRYSFPRSPLKWFRETVLNYSGHKTARGRRKELMMEEMQK</sequence>
<dbReference type="InterPro" id="IPR047873">
    <property type="entry name" value="Ribosomal_uL16"/>
</dbReference>
<dbReference type="InterPro" id="IPR020798">
    <property type="entry name" value="Ribosomal_uL16_CS"/>
</dbReference>
<dbReference type="GO" id="GO:1990904">
    <property type="term" value="C:ribonucleoprotein complex"/>
    <property type="evidence" value="ECO:0007669"/>
    <property type="project" value="UniProtKB-KW"/>
</dbReference>
<keyword evidence="2" id="KW-0689">Ribosomal protein</keyword>